<keyword evidence="1" id="KW-1133">Transmembrane helix</keyword>
<dbReference type="EMBL" id="CP028923">
    <property type="protein sequence ID" value="QCK14210.1"/>
    <property type="molecule type" value="Genomic_DNA"/>
</dbReference>
<dbReference type="AlphaFoldDB" id="A0A4D7JL37"/>
<sequence length="136" mass="15642">MEIVRMIIDFGLFILIWLTQIIVYPGFKYMSQNEVSTWHSKYVARITALVAPLMITQLGIIVYFVFRDPNIINLVCLAMVLVVWANTFFSAVPLHNKMTESGDVRSVGSRLIKVNLVRTICWTLIWVLGVVNYLVF</sequence>
<evidence type="ECO:0008006" key="4">
    <source>
        <dbReference type="Google" id="ProtNLM"/>
    </source>
</evidence>
<keyword evidence="1" id="KW-0812">Transmembrane</keyword>
<organism evidence="2 3">
    <name type="scientific">Mangrovivirga cuniculi</name>
    <dbReference type="NCBI Taxonomy" id="2715131"/>
    <lineage>
        <taxon>Bacteria</taxon>
        <taxon>Pseudomonadati</taxon>
        <taxon>Bacteroidota</taxon>
        <taxon>Cytophagia</taxon>
        <taxon>Cytophagales</taxon>
        <taxon>Mangrovivirgaceae</taxon>
        <taxon>Mangrovivirga</taxon>
    </lineage>
</organism>
<gene>
    <name evidence="2" type="ORF">DCC35_05350</name>
</gene>
<dbReference type="OrthoDB" id="883418at2"/>
<feature type="transmembrane region" description="Helical" evidence="1">
    <location>
        <begin position="115"/>
        <end position="135"/>
    </location>
</feature>
<name>A0A4D7JL37_9BACT</name>
<proteinExistence type="predicted"/>
<dbReference type="KEGG" id="fpf:DCC35_05350"/>
<dbReference type="Proteomes" id="UP000298616">
    <property type="component" value="Chromosome"/>
</dbReference>
<feature type="transmembrane region" description="Helical" evidence="1">
    <location>
        <begin position="71"/>
        <end position="94"/>
    </location>
</feature>
<feature type="transmembrane region" description="Helical" evidence="1">
    <location>
        <begin position="6"/>
        <end position="30"/>
    </location>
</feature>
<evidence type="ECO:0000256" key="1">
    <source>
        <dbReference type="SAM" id="Phobius"/>
    </source>
</evidence>
<feature type="transmembrane region" description="Helical" evidence="1">
    <location>
        <begin position="42"/>
        <end position="65"/>
    </location>
</feature>
<keyword evidence="3" id="KW-1185">Reference proteome</keyword>
<evidence type="ECO:0000313" key="2">
    <source>
        <dbReference type="EMBL" id="QCK14210.1"/>
    </source>
</evidence>
<protein>
    <recommendedName>
        <fullName evidence="4">DUF1772 domain-containing protein</fullName>
    </recommendedName>
</protein>
<accession>A0A4D7JL37</accession>
<dbReference type="RefSeq" id="WP_137089802.1">
    <property type="nucleotide sequence ID" value="NZ_CP028923.1"/>
</dbReference>
<keyword evidence="1" id="KW-0472">Membrane</keyword>
<evidence type="ECO:0000313" key="3">
    <source>
        <dbReference type="Proteomes" id="UP000298616"/>
    </source>
</evidence>
<reference evidence="2 3" key="1">
    <citation type="submission" date="2018-04" db="EMBL/GenBank/DDBJ databases">
        <title>Complete genome uncultured novel isolate.</title>
        <authorList>
            <person name="Merlino G."/>
        </authorList>
    </citation>
    <scope>NUCLEOTIDE SEQUENCE [LARGE SCALE GENOMIC DNA]</scope>
    <source>
        <strain evidence="3">R1DC9</strain>
    </source>
</reference>